<proteinExistence type="predicted"/>
<dbReference type="Proteomes" id="UP001428290">
    <property type="component" value="Unassembled WGS sequence"/>
</dbReference>
<reference evidence="2 3" key="1">
    <citation type="submission" date="2024-02" db="EMBL/GenBank/DDBJ databases">
        <title>Herpetosiphon gulosus NBRC 112829.</title>
        <authorList>
            <person name="Ichikawa N."/>
            <person name="Katano-Makiyama Y."/>
            <person name="Hidaka K."/>
        </authorList>
    </citation>
    <scope>NUCLEOTIDE SEQUENCE [LARGE SCALE GENOMIC DNA]</scope>
    <source>
        <strain evidence="2 3">NBRC 112829</strain>
    </source>
</reference>
<evidence type="ECO:0000259" key="1">
    <source>
        <dbReference type="Pfam" id="PF25778"/>
    </source>
</evidence>
<dbReference type="SUPFAM" id="SSF101898">
    <property type="entry name" value="NHL repeat"/>
    <property type="match status" value="1"/>
</dbReference>
<feature type="domain" description="DUF7948" evidence="1">
    <location>
        <begin position="71"/>
        <end position="272"/>
    </location>
</feature>
<name>A0ABP9X7H0_9CHLR</name>
<comment type="caution">
    <text evidence="2">The sequence shown here is derived from an EMBL/GenBank/DDBJ whole genome shotgun (WGS) entry which is preliminary data.</text>
</comment>
<protein>
    <recommendedName>
        <fullName evidence="1">DUF7948 domain-containing protein</fullName>
    </recommendedName>
</protein>
<dbReference type="InterPro" id="IPR057708">
    <property type="entry name" value="DUF7948"/>
</dbReference>
<dbReference type="Pfam" id="PF25778">
    <property type="entry name" value="DUF7948"/>
    <property type="match status" value="1"/>
</dbReference>
<dbReference type="RefSeq" id="WP_345724374.1">
    <property type="nucleotide sequence ID" value="NZ_BAABRU010000024.1"/>
</dbReference>
<accession>A0ABP9X7H0</accession>
<organism evidence="2 3">
    <name type="scientific">Herpetosiphon gulosus</name>
    <dbReference type="NCBI Taxonomy" id="1973496"/>
    <lineage>
        <taxon>Bacteria</taxon>
        <taxon>Bacillati</taxon>
        <taxon>Chloroflexota</taxon>
        <taxon>Chloroflexia</taxon>
        <taxon>Herpetosiphonales</taxon>
        <taxon>Herpetosiphonaceae</taxon>
        <taxon>Herpetosiphon</taxon>
    </lineage>
</organism>
<evidence type="ECO:0000313" key="2">
    <source>
        <dbReference type="EMBL" id="GAA5530781.1"/>
    </source>
</evidence>
<gene>
    <name evidence="2" type="ORF">Hgul01_04604</name>
</gene>
<sequence length="1063" mass="113778">MRDRSRWPQPLRRFLLCGIVISNLSWLAVPAGSIPDVAAAPFPNEAVASSALATTSAETPSPTVVLNSTGFVPNHGQLANDIVYETALAGGILQVLPSGWQLRLSSPLTSSLEPITLTMELVGSASPAAWESSLPLGTTVSDYRSPDSSRWRSDVPQYQQIQARTIYPQIDLQYTVTPSATLKSSYLVAAGADPSQIGWRYPDALDVKIANDGSLVIQVNPTTIITESAPIAWQDLGEDRVFVPVAFQLAADGTLSFALGAYDSSQPLVLDPSLTINRVFGAGLRTVSNLARHPNGQYYLAGAGDSGAVLWRIGSDGQTPLASTLLGSLGTVARVAVTAGGMIVVGIGAYDSSDPQPVQIVRFATATSVPLVESGANGLIDDLVAHPSAEQVWMTWRSLPSGNGFVSTITPSATTHTATTTALVAYTHLAVTSNGVLYGSFSRATVTSGGFSNPSSAGVSRWVGTGWQIVYERVPSNPSPAAYERIASGSSTAWIGGPLAIDSSGNIWVAWHESVTNAADNTAVRLWVAAITPAGALPILRRLSDEVPINSAYSATGANTLTVFSTGQVLVGGVTNGLSSATRTLGVQRGFLITLHPNGTVLEQHEMQGSSDYEQWIIDLVEAAGDGVVVGVRSVGANSAGFLGHATVGTINATLPPPQFTKSYYVLSTDAGGMHELGCFIRDYFQWSNAQGVVVLALGSPRNLGSAANPMYGVKPIRINITNTTIGISDIKKNTVAFIQGYLRPSIAYDGHVCSRNEHTELPPKDRLTLALGVSNSAVYGASGWQDNPDLTFAHGVAWSKMLTEINHDYLQVPLFLDGNTIKPEEYVSIAGAYDAEYLTPFADDVDTGGAAEWTSYEPETRQWLDGFTGYQWQQPKAAMIPYYFFGSCESCPRSDTVNEVHMQRVYHVAFKQPFARAIPQIYHVPYAYEWFHVRRYLNTNPAFKPVNFAGVMTQCGASGCSGDDPVPYEPLLPNPLDCASTGFCSINSTWADYGCIPDDPSTPTIDESYCPNFTPNHGWQALYDFLRLNKTPEVDPDPQVIPQVELNPITDIACEPYLDCGF</sequence>
<keyword evidence="3" id="KW-1185">Reference proteome</keyword>
<dbReference type="EMBL" id="BAABRU010000024">
    <property type="protein sequence ID" value="GAA5530781.1"/>
    <property type="molecule type" value="Genomic_DNA"/>
</dbReference>
<evidence type="ECO:0000313" key="3">
    <source>
        <dbReference type="Proteomes" id="UP001428290"/>
    </source>
</evidence>